<evidence type="ECO:0000256" key="2">
    <source>
        <dbReference type="ARBA" id="ARBA00022555"/>
    </source>
</evidence>
<keyword evidence="5 11" id="KW-0819">tRNA processing</keyword>
<evidence type="ECO:0000256" key="7">
    <source>
        <dbReference type="ARBA" id="ARBA00022884"/>
    </source>
</evidence>
<protein>
    <recommendedName>
        <fullName evidence="11">tRNA-dihydrouridine synthase</fullName>
        <ecNumber evidence="11">1.3.1.-</ecNumber>
    </recommendedName>
</protein>
<dbReference type="CDD" id="cd02801">
    <property type="entry name" value="DUS_like_FMN"/>
    <property type="match status" value="1"/>
</dbReference>
<dbReference type="Gene3D" id="3.20.20.70">
    <property type="entry name" value="Aldolase class I"/>
    <property type="match status" value="1"/>
</dbReference>
<feature type="binding site" evidence="13">
    <location>
        <position position="162"/>
    </location>
    <ligand>
        <name>FMN</name>
        <dbReference type="ChEBI" id="CHEBI:58210"/>
    </ligand>
</feature>
<evidence type="ECO:0000256" key="1">
    <source>
        <dbReference type="ARBA" id="ARBA00002790"/>
    </source>
</evidence>
<comment type="caution">
    <text evidence="15">The sequence shown here is derived from an EMBL/GenBank/DDBJ whole genome shotgun (WGS) entry which is preliminary data.</text>
</comment>
<comment type="function">
    <text evidence="1 11">Catalyzes the synthesis of 5,6-dihydrouridine (D), a modified base found in the D-loop of most tRNAs, via the reduction of the C5-C6 double bond in target uridines.</text>
</comment>
<dbReference type="PIRSF" id="PIRSF006621">
    <property type="entry name" value="Dus"/>
    <property type="match status" value="1"/>
</dbReference>
<sequence>MSTSFWDSLPRPIIALAPMADVTDVAFRRVIAKYGKPDVMWTEFVSVEGLTHPMGREKLLLDLAYDEIERPIVAQVFGADPEKFYEVARLCVELGFDGIDINMGCPVDSINRQRAGTDLIKNPSLAQEIVRATKQGVVDAVFNCHPGHDPGSRSVPIPVSVKTRAGYSQPSIETWIPQLLETEPAALILHARTKKEMSKVPAPWERIKQAREIRDAMGSTTLLIGNGDVENVGQAFARVEETGADGAMIGRGFFGNPWLCADLRAEREAWLTAKKAPGTFLNPKNVPGSLEDPREKLPWAERLRVLIEHAQLFEELIMPQKPFAVMRKHFGSYVSGFDGAKELRIQLMVAESASELEKILRDAGYPA</sequence>
<comment type="catalytic activity">
    <reaction evidence="9">
        <text>a 5,6-dihydrouridine in tRNA + NADP(+) = a uridine in tRNA + NADPH + H(+)</text>
        <dbReference type="Rhea" id="RHEA:23624"/>
        <dbReference type="Rhea" id="RHEA-COMP:13339"/>
        <dbReference type="Rhea" id="RHEA-COMP:13887"/>
        <dbReference type="ChEBI" id="CHEBI:15378"/>
        <dbReference type="ChEBI" id="CHEBI:57783"/>
        <dbReference type="ChEBI" id="CHEBI:58349"/>
        <dbReference type="ChEBI" id="CHEBI:65315"/>
        <dbReference type="ChEBI" id="CHEBI:74443"/>
    </reaction>
</comment>
<evidence type="ECO:0000256" key="9">
    <source>
        <dbReference type="ARBA" id="ARBA00048205"/>
    </source>
</evidence>
<name>A0A2H0RET1_9BACT</name>
<dbReference type="Proteomes" id="UP000228767">
    <property type="component" value="Unassembled WGS sequence"/>
</dbReference>
<dbReference type="GO" id="GO:0000049">
    <property type="term" value="F:tRNA binding"/>
    <property type="evidence" value="ECO:0007669"/>
    <property type="project" value="UniProtKB-KW"/>
</dbReference>
<evidence type="ECO:0000313" key="16">
    <source>
        <dbReference type="Proteomes" id="UP000228767"/>
    </source>
</evidence>
<reference evidence="15 16" key="1">
    <citation type="submission" date="2017-09" db="EMBL/GenBank/DDBJ databases">
        <title>Depth-based differentiation of microbial function through sediment-hosted aquifers and enrichment of novel symbionts in the deep terrestrial subsurface.</title>
        <authorList>
            <person name="Probst A.J."/>
            <person name="Ladd B."/>
            <person name="Jarett J.K."/>
            <person name="Geller-Mcgrath D.E."/>
            <person name="Sieber C.M."/>
            <person name="Emerson J.B."/>
            <person name="Anantharaman K."/>
            <person name="Thomas B.C."/>
            <person name="Malmstrom R."/>
            <person name="Stieglmeier M."/>
            <person name="Klingl A."/>
            <person name="Woyke T."/>
            <person name="Ryan C.M."/>
            <person name="Banfield J.F."/>
        </authorList>
    </citation>
    <scope>NUCLEOTIDE SEQUENCE [LARGE SCALE GENOMIC DNA]</scope>
    <source>
        <strain evidence="15">CG10_big_fil_rev_8_21_14_0_10_51_16</strain>
    </source>
</reference>
<dbReference type="InterPro" id="IPR013785">
    <property type="entry name" value="Aldolase_TIM"/>
</dbReference>
<feature type="domain" description="DUS-like FMN-binding" evidence="14">
    <location>
        <begin position="16"/>
        <end position="359"/>
    </location>
</feature>
<evidence type="ECO:0000256" key="13">
    <source>
        <dbReference type="PIRSR" id="PIRSR006621-2"/>
    </source>
</evidence>
<feature type="active site" description="Proton donor" evidence="12">
    <location>
        <position position="105"/>
    </location>
</feature>
<keyword evidence="6" id="KW-0521">NADP</keyword>
<keyword evidence="13" id="KW-0547">Nucleotide-binding</keyword>
<evidence type="ECO:0000256" key="8">
    <source>
        <dbReference type="ARBA" id="ARBA00023002"/>
    </source>
</evidence>
<dbReference type="PANTHER" id="PTHR11082:SF25">
    <property type="entry name" value="DUS-LIKE FMN-BINDING DOMAIN-CONTAINING PROTEIN"/>
    <property type="match status" value="1"/>
</dbReference>
<dbReference type="InterPro" id="IPR024036">
    <property type="entry name" value="tRNA-dHydroUridine_Synthase_C"/>
</dbReference>
<comment type="cofactor">
    <cofactor evidence="11 13">
        <name>FMN</name>
        <dbReference type="ChEBI" id="CHEBI:58210"/>
    </cofactor>
</comment>
<dbReference type="SUPFAM" id="SSF51395">
    <property type="entry name" value="FMN-linked oxidoreductases"/>
    <property type="match status" value="1"/>
</dbReference>
<evidence type="ECO:0000256" key="5">
    <source>
        <dbReference type="ARBA" id="ARBA00022694"/>
    </source>
</evidence>
<feature type="binding site" evidence="13">
    <location>
        <begin position="18"/>
        <end position="20"/>
    </location>
    <ligand>
        <name>FMN</name>
        <dbReference type="ChEBI" id="CHEBI:58210"/>
    </ligand>
</feature>
<organism evidence="15 16">
    <name type="scientific">Candidatus Vogelbacteria bacterium CG10_big_fil_rev_8_21_14_0_10_51_16</name>
    <dbReference type="NCBI Taxonomy" id="1975045"/>
    <lineage>
        <taxon>Bacteria</taxon>
        <taxon>Candidatus Vogeliibacteriota</taxon>
    </lineage>
</organism>
<evidence type="ECO:0000256" key="4">
    <source>
        <dbReference type="ARBA" id="ARBA00022643"/>
    </source>
</evidence>
<comment type="similarity">
    <text evidence="11">Belongs to the dus family.</text>
</comment>
<dbReference type="Pfam" id="PF01207">
    <property type="entry name" value="Dus"/>
    <property type="match status" value="1"/>
</dbReference>
<evidence type="ECO:0000259" key="14">
    <source>
        <dbReference type="Pfam" id="PF01207"/>
    </source>
</evidence>
<dbReference type="InterPro" id="IPR001269">
    <property type="entry name" value="DUS_fam"/>
</dbReference>
<dbReference type="GO" id="GO:0050660">
    <property type="term" value="F:flavin adenine dinucleotide binding"/>
    <property type="evidence" value="ECO:0007669"/>
    <property type="project" value="InterPro"/>
</dbReference>
<evidence type="ECO:0000313" key="15">
    <source>
        <dbReference type="EMBL" id="PIR44896.1"/>
    </source>
</evidence>
<evidence type="ECO:0000256" key="6">
    <source>
        <dbReference type="ARBA" id="ARBA00022857"/>
    </source>
</evidence>
<evidence type="ECO:0000256" key="10">
    <source>
        <dbReference type="ARBA" id="ARBA00048802"/>
    </source>
</evidence>
<dbReference type="AlphaFoldDB" id="A0A2H0RET1"/>
<comment type="catalytic activity">
    <reaction evidence="10">
        <text>a 5,6-dihydrouridine in tRNA + NAD(+) = a uridine in tRNA + NADH + H(+)</text>
        <dbReference type="Rhea" id="RHEA:54452"/>
        <dbReference type="Rhea" id="RHEA-COMP:13339"/>
        <dbReference type="Rhea" id="RHEA-COMP:13887"/>
        <dbReference type="ChEBI" id="CHEBI:15378"/>
        <dbReference type="ChEBI" id="CHEBI:57540"/>
        <dbReference type="ChEBI" id="CHEBI:57945"/>
        <dbReference type="ChEBI" id="CHEBI:65315"/>
        <dbReference type="ChEBI" id="CHEBI:74443"/>
    </reaction>
</comment>
<keyword evidence="2" id="KW-0820">tRNA-binding</keyword>
<dbReference type="EC" id="1.3.1.-" evidence="11"/>
<proteinExistence type="inferred from homology"/>
<keyword evidence="4 11" id="KW-0288">FMN</keyword>
<feature type="binding site" evidence="13">
    <location>
        <begin position="250"/>
        <end position="251"/>
    </location>
    <ligand>
        <name>FMN</name>
        <dbReference type="ChEBI" id="CHEBI:58210"/>
    </ligand>
</feature>
<dbReference type="InterPro" id="IPR035587">
    <property type="entry name" value="DUS-like_FMN-bd"/>
</dbReference>
<evidence type="ECO:0000256" key="12">
    <source>
        <dbReference type="PIRSR" id="PIRSR006621-1"/>
    </source>
</evidence>
<keyword evidence="3 11" id="KW-0285">Flavoprotein</keyword>
<evidence type="ECO:0000256" key="3">
    <source>
        <dbReference type="ARBA" id="ARBA00022630"/>
    </source>
</evidence>
<dbReference type="PANTHER" id="PTHR11082">
    <property type="entry name" value="TRNA-DIHYDROURIDINE SYNTHASE"/>
    <property type="match status" value="1"/>
</dbReference>
<dbReference type="Gene3D" id="1.10.1200.80">
    <property type="entry name" value="Putative flavin oxidoreducatase, domain 2"/>
    <property type="match status" value="1"/>
</dbReference>
<feature type="binding site" evidence="13">
    <location>
        <position position="190"/>
    </location>
    <ligand>
        <name>FMN</name>
        <dbReference type="ChEBI" id="CHEBI:58210"/>
    </ligand>
</feature>
<keyword evidence="7" id="KW-0694">RNA-binding</keyword>
<dbReference type="GO" id="GO:0017150">
    <property type="term" value="F:tRNA dihydrouridine synthase activity"/>
    <property type="evidence" value="ECO:0007669"/>
    <property type="project" value="InterPro"/>
</dbReference>
<dbReference type="EMBL" id="PCYI01000017">
    <property type="protein sequence ID" value="PIR44896.1"/>
    <property type="molecule type" value="Genomic_DNA"/>
</dbReference>
<evidence type="ECO:0000256" key="11">
    <source>
        <dbReference type="PIRNR" id="PIRNR006621"/>
    </source>
</evidence>
<gene>
    <name evidence="15" type="ORF">COV10_02360</name>
</gene>
<feature type="binding site" evidence="13">
    <location>
        <position position="75"/>
    </location>
    <ligand>
        <name>FMN</name>
        <dbReference type="ChEBI" id="CHEBI:58210"/>
    </ligand>
</feature>
<keyword evidence="8 11" id="KW-0560">Oxidoreductase</keyword>
<accession>A0A2H0RET1</accession>